<dbReference type="InterPro" id="IPR036388">
    <property type="entry name" value="WH-like_DNA-bd_sf"/>
</dbReference>
<dbReference type="OrthoDB" id="581589at2"/>
<name>A0A1D8AGP9_9SPHN</name>
<reference evidence="2" key="1">
    <citation type="journal article" date="2017" name="J. Biotechnol.">
        <title>Complete genome sequence of Novosphingobium resinovorum SA1, a versatile xenobiotic-degrading bacterium capable of utilizing sulfanilic acid.</title>
        <authorList>
            <person name="Hegedus B."/>
            <person name="Kos P.B."/>
            <person name="Balint B."/>
            <person name="Maroti G."/>
            <person name="Gan H.M."/>
            <person name="Perei K."/>
            <person name="Rakhely G."/>
        </authorList>
    </citation>
    <scope>NUCLEOTIDE SEQUENCE [LARGE SCALE GENOMIC DNA]</scope>
    <source>
        <strain evidence="2">SA1</strain>
    </source>
</reference>
<protein>
    <submittedName>
        <fullName evidence="1">RepA family protein</fullName>
    </submittedName>
</protein>
<dbReference type="AlphaFoldDB" id="A0A1D8AGP9"/>
<dbReference type="Gene3D" id="1.10.10.10">
    <property type="entry name" value="Winged helix-like DNA-binding domain superfamily/Winged helix DNA-binding domain"/>
    <property type="match status" value="1"/>
</dbReference>
<evidence type="ECO:0000313" key="2">
    <source>
        <dbReference type="Proteomes" id="UP000094626"/>
    </source>
</evidence>
<dbReference type="Pfam" id="PF10134">
    <property type="entry name" value="RPA"/>
    <property type="match status" value="1"/>
</dbReference>
<organism evidence="1 2">
    <name type="scientific">Novosphingobium resinovorum</name>
    <dbReference type="NCBI Taxonomy" id="158500"/>
    <lineage>
        <taxon>Bacteria</taxon>
        <taxon>Pseudomonadati</taxon>
        <taxon>Pseudomonadota</taxon>
        <taxon>Alphaproteobacteria</taxon>
        <taxon>Sphingomonadales</taxon>
        <taxon>Sphingomonadaceae</taxon>
        <taxon>Novosphingobium</taxon>
    </lineage>
</organism>
<gene>
    <name evidence="1" type="ORF">BES08_30865</name>
</gene>
<dbReference type="InterPro" id="IPR018777">
    <property type="entry name" value="Replication_initiator_prot_A"/>
</dbReference>
<keyword evidence="1" id="KW-0614">Plasmid</keyword>
<proteinExistence type="predicted"/>
<geneLocation type="plasmid" evidence="1 2">
    <name>pSA3</name>
</geneLocation>
<dbReference type="EMBL" id="CP017078">
    <property type="protein sequence ID" value="AOR81251.1"/>
    <property type="molecule type" value="Genomic_DNA"/>
</dbReference>
<sequence length="286" mass="31581">MTERDLSQGDLFILDSPLLTEVRGEQSLMAYPFFALSKTAWKRSLIYKTDAVSIEIGPGPRGVATIYDKEVLLYIASLLVSKLDAGEAVAQDFYFTAHDLFRVTGVNGSARSYSRLSDALERLQGTQIKTNIEAGGEGQAGFFSWLSEAQLHYTKSKNGDKRLKGVKVRLCDWLYRAILRDRRVLEYSPSYFQLGPVERRLYEVALSTCKGGAVQVGLDDLRLQLGYQNSLKHFRHVMKGITDANAIPDFHIIMGDTASSATVAGKGRNTTATTVTITPKPALMSA</sequence>
<dbReference type="KEGG" id="nre:BES08_30865"/>
<accession>A0A1D8AGP9</accession>
<evidence type="ECO:0000313" key="1">
    <source>
        <dbReference type="EMBL" id="AOR81251.1"/>
    </source>
</evidence>
<dbReference type="RefSeq" id="WP_069710376.1">
    <property type="nucleotide sequence ID" value="NZ_CP017078.1"/>
</dbReference>
<keyword evidence="2" id="KW-1185">Reference proteome</keyword>
<dbReference type="Proteomes" id="UP000094626">
    <property type="component" value="Plasmid pSA3"/>
</dbReference>